<comment type="catalytic activity">
    <reaction evidence="1">
        <text>guanosine(1516) in 16S rRNA + S-adenosyl-L-methionine = N(2)-methylguanosine(1516) in 16S rRNA + S-adenosyl-L-homocysteine + H(+)</text>
        <dbReference type="Rhea" id="RHEA:43220"/>
        <dbReference type="Rhea" id="RHEA-COMP:10412"/>
        <dbReference type="Rhea" id="RHEA-COMP:10413"/>
        <dbReference type="ChEBI" id="CHEBI:15378"/>
        <dbReference type="ChEBI" id="CHEBI:57856"/>
        <dbReference type="ChEBI" id="CHEBI:59789"/>
        <dbReference type="ChEBI" id="CHEBI:74269"/>
        <dbReference type="ChEBI" id="CHEBI:74481"/>
        <dbReference type="EC" id="2.1.1.242"/>
    </reaction>
</comment>
<dbReference type="InterPro" id="IPR007536">
    <property type="entry name" value="16SrRNA_methylTrfase_J"/>
</dbReference>
<comment type="caution">
    <text evidence="1">Lacks conserved residue(s) required for the propagation of feature annotation.</text>
</comment>
<dbReference type="PANTHER" id="PTHR36112:SF1">
    <property type="entry name" value="RIBOSOMAL RNA SMALL SUBUNIT METHYLTRANSFERASE J"/>
    <property type="match status" value="1"/>
</dbReference>
<evidence type="ECO:0000256" key="1">
    <source>
        <dbReference type="HAMAP-Rule" id="MF_01523"/>
    </source>
</evidence>
<keyword evidence="1" id="KW-0489">Methyltransferase</keyword>
<dbReference type="Proteomes" id="UP000049828">
    <property type="component" value="Unassembled WGS sequence"/>
</dbReference>
<comment type="similarity">
    <text evidence="1">Belongs to the methyltransferase superfamily. RsmJ family.</text>
</comment>
<dbReference type="EC" id="2.1.1.242" evidence="1"/>
<accession>A0A0M6WEI3</accession>
<name>A0A0M6WEI3_9FIRM</name>
<dbReference type="HAMAP" id="MF_01523">
    <property type="entry name" value="16SrRNA_methyltr_J"/>
    <property type="match status" value="1"/>
</dbReference>
<reference evidence="3" key="1">
    <citation type="submission" date="2015-05" db="EMBL/GenBank/DDBJ databases">
        <authorList>
            <consortium name="Pathogen Informatics"/>
        </authorList>
    </citation>
    <scope>NUCLEOTIDE SEQUENCE [LARGE SCALE GENOMIC DNA]</scope>
    <source>
        <strain evidence="3">L1-83</strain>
    </source>
</reference>
<keyword evidence="1" id="KW-0698">rRNA processing</keyword>
<organism evidence="2 3">
    <name type="scientific">Roseburia inulinivorans</name>
    <dbReference type="NCBI Taxonomy" id="360807"/>
    <lineage>
        <taxon>Bacteria</taxon>
        <taxon>Bacillati</taxon>
        <taxon>Bacillota</taxon>
        <taxon>Clostridia</taxon>
        <taxon>Lachnospirales</taxon>
        <taxon>Lachnospiraceae</taxon>
        <taxon>Roseburia</taxon>
    </lineage>
</organism>
<comment type="subcellular location">
    <subcellularLocation>
        <location evidence="1">Cytoplasm</location>
    </subcellularLocation>
</comment>
<keyword evidence="3" id="KW-1185">Reference proteome</keyword>
<dbReference type="EMBL" id="CVRS01000048">
    <property type="protein sequence ID" value="CRL34692.1"/>
    <property type="molecule type" value="Genomic_DNA"/>
</dbReference>
<gene>
    <name evidence="1" type="primary">rsmJ</name>
    <name evidence="2" type="ORF">RIL183_15261</name>
</gene>
<comment type="function">
    <text evidence="1">Specifically methylates the guanosine in position 1516 of 16S rRNA.</text>
</comment>
<dbReference type="Pfam" id="PF04445">
    <property type="entry name" value="SAM_MT"/>
    <property type="match status" value="1"/>
</dbReference>
<keyword evidence="1" id="KW-0963">Cytoplasm</keyword>
<sequence length="260" mass="29010">MHLYFSSLYFIVIRENRMSSKFVACIGKGGQRDMAESFARRTGTTLLDKPGEELTVLFDAKGVSLIGYGLSYQGDFEGMLHRVSDGRLAHEMLVRAAKTTQTNVKGIDATAGMGEDAFLLAACGYEMTLYEQNPVVAVLLKDALRRAKKHPKLKDIAARMQLVENNSVDELKSRVDDIDLIYLDPMFPGRQKSGLINKKLQLIQKLEPPCSDEVELFEAAIQAKPSKIIVKRPLKSPFLAGKNPTYELKGKAIRYDCYAL</sequence>
<dbReference type="InterPro" id="IPR029063">
    <property type="entry name" value="SAM-dependent_MTases_sf"/>
</dbReference>
<evidence type="ECO:0000313" key="2">
    <source>
        <dbReference type="EMBL" id="CRL34692.1"/>
    </source>
</evidence>
<evidence type="ECO:0000313" key="3">
    <source>
        <dbReference type="Proteomes" id="UP000049828"/>
    </source>
</evidence>
<feature type="binding site" evidence="1">
    <location>
        <position position="184"/>
    </location>
    <ligand>
        <name>S-adenosyl-L-methionine</name>
        <dbReference type="ChEBI" id="CHEBI:59789"/>
    </ligand>
</feature>
<dbReference type="GO" id="GO:0008990">
    <property type="term" value="F:rRNA (guanine-N2-)-methyltransferase activity"/>
    <property type="evidence" value="ECO:0007669"/>
    <property type="project" value="UniProtKB-UniRule"/>
</dbReference>
<dbReference type="STRING" id="360807.ERS852392_02854"/>
<dbReference type="GO" id="GO:0005737">
    <property type="term" value="C:cytoplasm"/>
    <property type="evidence" value="ECO:0007669"/>
    <property type="project" value="UniProtKB-SubCell"/>
</dbReference>
<dbReference type="Gene3D" id="3.40.50.150">
    <property type="entry name" value="Vaccinia Virus protein VP39"/>
    <property type="match status" value="1"/>
</dbReference>
<protein>
    <recommendedName>
        <fullName evidence="1">Ribosomal RNA small subunit methyltransferase J</fullName>
        <ecNumber evidence="1">2.1.1.242</ecNumber>
    </recommendedName>
    <alternativeName>
        <fullName evidence="1">16S rRNA m2G1516 methyltransferase</fullName>
    </alternativeName>
    <alternativeName>
        <fullName evidence="1">rRNA (guanine-N(2)-)-methyltransferase</fullName>
    </alternativeName>
</protein>
<dbReference type="PANTHER" id="PTHR36112">
    <property type="entry name" value="RIBOSOMAL RNA SMALL SUBUNIT METHYLTRANSFERASE J"/>
    <property type="match status" value="1"/>
</dbReference>
<dbReference type="AlphaFoldDB" id="A0A0M6WEI3"/>
<proteinExistence type="inferred from homology"/>
<keyword evidence="1" id="KW-0808">Transferase</keyword>
<dbReference type="SUPFAM" id="SSF53335">
    <property type="entry name" value="S-adenosyl-L-methionine-dependent methyltransferases"/>
    <property type="match status" value="1"/>
</dbReference>
<keyword evidence="1" id="KW-0949">S-adenosyl-L-methionine</keyword>